<keyword evidence="5" id="KW-0653">Protein transport</keyword>
<feature type="compositionally biased region" description="Low complexity" evidence="9">
    <location>
        <begin position="390"/>
        <end position="408"/>
    </location>
</feature>
<dbReference type="Pfam" id="PF10191">
    <property type="entry name" value="COG7"/>
    <property type="match status" value="2"/>
</dbReference>
<evidence type="ECO:0000313" key="10">
    <source>
        <dbReference type="EMBL" id="KAF5321538.1"/>
    </source>
</evidence>
<keyword evidence="6" id="KW-0333">Golgi apparatus</keyword>
<dbReference type="GO" id="GO:0007030">
    <property type="term" value="P:Golgi organization"/>
    <property type="evidence" value="ECO:0007669"/>
    <property type="project" value="TreeGrafter"/>
</dbReference>
<name>A0A8H5F347_9AGAR</name>
<protein>
    <recommendedName>
        <fullName evidence="3">Conserved oligomeric Golgi complex subunit 7</fullName>
    </recommendedName>
    <alternativeName>
        <fullName evidence="8">Component of oligomeric Golgi complex 7</fullName>
    </alternativeName>
</protein>
<keyword evidence="4" id="KW-0813">Transport</keyword>
<sequence>MTSTAQTIELLEQYDDVVSWINDTLTPGSPGDEDFTTPIDLTVLDHQITQLLTTLDIAAEDTSAQLERIIDDVSRGIPRLAYDLHFMKDGASTLQNALQGVLQRSKDAIPTDTSTALDNLHQLDTIKGRMEASREVLQEAESWSTLEHEVTSLIQEKSYAKAAERLSEANRSMVVFQNTPEYDPRRALMVNLQNQLEAALSTALVSAIDAQDSAACKDYFSIFSIIQRESEFRNYYYGSRRSPILTLWRTTPLVDCDPAPSLSKDGATQTFEDFLPTFFASFHTLLTAERVSVTSIFPNPVITLSQFISSTLTSLQPTIPQRLNSCSLHHSDALLPHLISLLRATESFAVNVEKLMEKVKYASSSSSSMPPTQGSSSTEKPQGHRRRSSRMSISIRANRSLPPTSGAAAALAEATESMEWDQELFQPFLDFQADYGSLERRYLEHSLLQIISNDSRDNMLPADRPRLFRERALDVFSIAEGSMDRCKMFTYGYGSASLLQSLDGFFGSFINMWTADVQIKTTSSVLPAKSSMSDSDLSDLDYTPQDWSDIQLSLHLLSSARTVFDRVTAFEVKLRAHLSQTASHFRLASNDPSNFLIAATRGESQLLEQSTLNSAELQALLSSIENDANPRDPPFSASLRLQQPAPLPTPLPLLVNTRKALSDFAKTCQKSTTETILSPLRNHLAGYSSLPAWRTSTSNTTTSGNDLRVPSFSLSHSETMQRVAEGLLNLPRLFEVYADDDALAFSLETLPYVEPEMLQNLSDQTMDATGQQRDRRRSSVYVKATKIDPEVVSSAWLLSLGRVFLESLTTEILPVIPSLTSGGAAQLASDLEYISNIVRALNVEHPALERWKTYVTMDSDEGIRTLGESEDTLDPILSHVAKIRGWR</sequence>
<evidence type="ECO:0000256" key="3">
    <source>
        <dbReference type="ARBA" id="ARBA00020984"/>
    </source>
</evidence>
<feature type="compositionally biased region" description="Low complexity" evidence="9">
    <location>
        <begin position="363"/>
        <end position="378"/>
    </location>
</feature>
<evidence type="ECO:0000256" key="1">
    <source>
        <dbReference type="ARBA" id="ARBA00004395"/>
    </source>
</evidence>
<dbReference type="GO" id="GO:0017119">
    <property type="term" value="C:Golgi transport complex"/>
    <property type="evidence" value="ECO:0007669"/>
    <property type="project" value="InterPro"/>
</dbReference>
<dbReference type="InterPro" id="IPR019335">
    <property type="entry name" value="COG7"/>
</dbReference>
<dbReference type="PANTHER" id="PTHR21443:SF0">
    <property type="entry name" value="CONSERVED OLIGOMERIC GOLGI COMPLEX SUBUNIT 7"/>
    <property type="match status" value="1"/>
</dbReference>
<reference evidence="10 11" key="1">
    <citation type="journal article" date="2020" name="ISME J.">
        <title>Uncovering the hidden diversity of litter-decomposition mechanisms in mushroom-forming fungi.</title>
        <authorList>
            <person name="Floudas D."/>
            <person name="Bentzer J."/>
            <person name="Ahren D."/>
            <person name="Johansson T."/>
            <person name="Persson P."/>
            <person name="Tunlid A."/>
        </authorList>
    </citation>
    <scope>NUCLEOTIDE SEQUENCE [LARGE SCALE GENOMIC DNA]</scope>
    <source>
        <strain evidence="10 11">CBS 101986</strain>
    </source>
</reference>
<evidence type="ECO:0000256" key="4">
    <source>
        <dbReference type="ARBA" id="ARBA00022448"/>
    </source>
</evidence>
<evidence type="ECO:0000256" key="6">
    <source>
        <dbReference type="ARBA" id="ARBA00023034"/>
    </source>
</evidence>
<comment type="similarity">
    <text evidence="2">Belongs to the COG7 family.</text>
</comment>
<comment type="caution">
    <text evidence="10">The sequence shown here is derived from an EMBL/GenBank/DDBJ whole genome shotgun (WGS) entry which is preliminary data.</text>
</comment>
<keyword evidence="11" id="KW-1185">Reference proteome</keyword>
<dbReference type="PANTHER" id="PTHR21443">
    <property type="entry name" value="CONSERVED OLIGOMERIC GOLGI COMPLEX COMPONENT 7"/>
    <property type="match status" value="1"/>
</dbReference>
<gene>
    <name evidence="10" type="ORF">D9619_002005</name>
</gene>
<evidence type="ECO:0000256" key="9">
    <source>
        <dbReference type="SAM" id="MobiDB-lite"/>
    </source>
</evidence>
<evidence type="ECO:0000256" key="8">
    <source>
        <dbReference type="ARBA" id="ARBA00031345"/>
    </source>
</evidence>
<evidence type="ECO:0000256" key="7">
    <source>
        <dbReference type="ARBA" id="ARBA00023136"/>
    </source>
</evidence>
<accession>A0A8H5F347</accession>
<dbReference type="GO" id="GO:0006890">
    <property type="term" value="P:retrograde vesicle-mediated transport, Golgi to endoplasmic reticulum"/>
    <property type="evidence" value="ECO:0007669"/>
    <property type="project" value="TreeGrafter"/>
</dbReference>
<keyword evidence="7" id="KW-0472">Membrane</keyword>
<dbReference type="Proteomes" id="UP000567179">
    <property type="component" value="Unassembled WGS sequence"/>
</dbReference>
<feature type="region of interest" description="Disordered" evidence="9">
    <location>
        <begin position="362"/>
        <end position="408"/>
    </location>
</feature>
<proteinExistence type="inferred from homology"/>
<organism evidence="10 11">
    <name type="scientific">Psilocybe cf. subviscida</name>
    <dbReference type="NCBI Taxonomy" id="2480587"/>
    <lineage>
        <taxon>Eukaryota</taxon>
        <taxon>Fungi</taxon>
        <taxon>Dikarya</taxon>
        <taxon>Basidiomycota</taxon>
        <taxon>Agaricomycotina</taxon>
        <taxon>Agaricomycetes</taxon>
        <taxon>Agaricomycetidae</taxon>
        <taxon>Agaricales</taxon>
        <taxon>Agaricineae</taxon>
        <taxon>Strophariaceae</taxon>
        <taxon>Psilocybe</taxon>
    </lineage>
</organism>
<dbReference type="GO" id="GO:0006886">
    <property type="term" value="P:intracellular protein transport"/>
    <property type="evidence" value="ECO:0007669"/>
    <property type="project" value="InterPro"/>
</dbReference>
<evidence type="ECO:0000256" key="2">
    <source>
        <dbReference type="ARBA" id="ARBA00005831"/>
    </source>
</evidence>
<evidence type="ECO:0000256" key="5">
    <source>
        <dbReference type="ARBA" id="ARBA00022927"/>
    </source>
</evidence>
<dbReference type="GO" id="GO:0000139">
    <property type="term" value="C:Golgi membrane"/>
    <property type="evidence" value="ECO:0007669"/>
    <property type="project" value="UniProtKB-SubCell"/>
</dbReference>
<evidence type="ECO:0000313" key="11">
    <source>
        <dbReference type="Proteomes" id="UP000567179"/>
    </source>
</evidence>
<comment type="subcellular location">
    <subcellularLocation>
        <location evidence="1">Golgi apparatus membrane</location>
        <topology evidence="1">Peripheral membrane protein</topology>
    </subcellularLocation>
</comment>
<dbReference type="AlphaFoldDB" id="A0A8H5F347"/>
<dbReference type="EMBL" id="JAACJJ010000028">
    <property type="protein sequence ID" value="KAF5321538.1"/>
    <property type="molecule type" value="Genomic_DNA"/>
</dbReference>
<dbReference type="OrthoDB" id="249612at2759"/>